<protein>
    <submittedName>
        <fullName evidence="2">Uncharacterized protein</fullName>
    </submittedName>
</protein>
<dbReference type="AlphaFoldDB" id="A0A3Q9C0T5"/>
<gene>
    <name evidence="2" type="ORF">EJC51_25555</name>
</gene>
<accession>A0A3Q9C0T5</accession>
<dbReference type="Proteomes" id="UP000280197">
    <property type="component" value="Chromosome"/>
</dbReference>
<dbReference type="PROSITE" id="PS51257">
    <property type="entry name" value="PROKAR_LIPOPROTEIN"/>
    <property type="match status" value="1"/>
</dbReference>
<sequence length="159" mass="16063">MTGNRTHRAPITFVTIAALTALTALTGCSDDDTPSSVASKAASVASRATEVFASATAAAGKKFDDVKNGVDVKGDVTLGTPRAGSDGRTTVEITVRNTAGSQKSFLVQVNFRDGGGDLADAAAVTVSDVPAGGTGKATARSNRDLSGTVKTEVARAVRY</sequence>
<keyword evidence="3" id="KW-1185">Reference proteome</keyword>
<evidence type="ECO:0000256" key="1">
    <source>
        <dbReference type="SAM" id="SignalP"/>
    </source>
</evidence>
<proteinExistence type="predicted"/>
<feature type="chain" id="PRO_5038643403" evidence="1">
    <location>
        <begin position="27"/>
        <end position="159"/>
    </location>
</feature>
<feature type="signal peptide" evidence="1">
    <location>
        <begin position="1"/>
        <end position="26"/>
    </location>
</feature>
<evidence type="ECO:0000313" key="3">
    <source>
        <dbReference type="Proteomes" id="UP000280197"/>
    </source>
</evidence>
<name>A0A3Q9C0T5_9ACTN</name>
<dbReference type="RefSeq" id="WP_126273218.1">
    <property type="nucleotide sequence ID" value="NZ_CP034463.1"/>
</dbReference>
<dbReference type="KEGG" id="saqu:EJC51_25555"/>
<keyword evidence="1" id="KW-0732">Signal</keyword>
<organism evidence="2 3">
    <name type="scientific">Streptomyces aquilus</name>
    <dbReference type="NCBI Taxonomy" id="2548456"/>
    <lineage>
        <taxon>Bacteria</taxon>
        <taxon>Bacillati</taxon>
        <taxon>Actinomycetota</taxon>
        <taxon>Actinomycetes</taxon>
        <taxon>Kitasatosporales</taxon>
        <taxon>Streptomycetaceae</taxon>
        <taxon>Streptomyces</taxon>
    </lineage>
</organism>
<reference evidence="2 3" key="1">
    <citation type="submission" date="2018-12" db="EMBL/GenBank/DDBJ databases">
        <authorList>
            <person name="Li K."/>
        </authorList>
    </citation>
    <scope>NUCLEOTIDE SEQUENCE [LARGE SCALE GENOMIC DNA]</scope>
    <source>
        <strain evidence="3">CR22</strain>
    </source>
</reference>
<dbReference type="EMBL" id="CP034463">
    <property type="protein sequence ID" value="AZP19139.1"/>
    <property type="molecule type" value="Genomic_DNA"/>
</dbReference>
<evidence type="ECO:0000313" key="2">
    <source>
        <dbReference type="EMBL" id="AZP19139.1"/>
    </source>
</evidence>